<dbReference type="InterPro" id="IPR043128">
    <property type="entry name" value="Rev_trsase/Diguanyl_cyclase"/>
</dbReference>
<evidence type="ECO:0000256" key="1">
    <source>
        <dbReference type="SAM" id="MobiDB-lite"/>
    </source>
</evidence>
<dbReference type="CDD" id="cd01647">
    <property type="entry name" value="RT_LTR"/>
    <property type="match status" value="1"/>
</dbReference>
<gene>
    <name evidence="3" type="ORF">CBR_g37550</name>
</gene>
<dbReference type="Proteomes" id="UP000265515">
    <property type="component" value="Unassembled WGS sequence"/>
</dbReference>
<accession>A0A388LNA2</accession>
<dbReference type="AlphaFoldDB" id="A0A388LNA2"/>
<dbReference type="Pfam" id="PF00078">
    <property type="entry name" value="RVT_1"/>
    <property type="match status" value="1"/>
</dbReference>
<reference evidence="3 4" key="1">
    <citation type="journal article" date="2018" name="Cell">
        <title>The Chara Genome: Secondary Complexity and Implications for Plant Terrestrialization.</title>
        <authorList>
            <person name="Nishiyama T."/>
            <person name="Sakayama H."/>
            <person name="Vries J.D."/>
            <person name="Buschmann H."/>
            <person name="Saint-Marcoux D."/>
            <person name="Ullrich K.K."/>
            <person name="Haas F.B."/>
            <person name="Vanderstraeten L."/>
            <person name="Becker D."/>
            <person name="Lang D."/>
            <person name="Vosolsobe S."/>
            <person name="Rombauts S."/>
            <person name="Wilhelmsson P.K.I."/>
            <person name="Janitza P."/>
            <person name="Kern R."/>
            <person name="Heyl A."/>
            <person name="Rumpler F."/>
            <person name="Villalobos L.I.A.C."/>
            <person name="Clay J.M."/>
            <person name="Skokan R."/>
            <person name="Toyoda A."/>
            <person name="Suzuki Y."/>
            <person name="Kagoshima H."/>
            <person name="Schijlen E."/>
            <person name="Tajeshwar N."/>
            <person name="Catarino B."/>
            <person name="Hetherington A.J."/>
            <person name="Saltykova A."/>
            <person name="Bonnot C."/>
            <person name="Breuninger H."/>
            <person name="Symeonidi A."/>
            <person name="Radhakrishnan G.V."/>
            <person name="Van Nieuwerburgh F."/>
            <person name="Deforce D."/>
            <person name="Chang C."/>
            <person name="Karol K.G."/>
            <person name="Hedrich R."/>
            <person name="Ulvskov P."/>
            <person name="Glockner G."/>
            <person name="Delwiche C.F."/>
            <person name="Petrasek J."/>
            <person name="Van de Peer Y."/>
            <person name="Friml J."/>
            <person name="Beilby M."/>
            <person name="Dolan L."/>
            <person name="Kohara Y."/>
            <person name="Sugano S."/>
            <person name="Fujiyama A."/>
            <person name="Delaux P.-M."/>
            <person name="Quint M."/>
            <person name="TheiBen G."/>
            <person name="Hagemann M."/>
            <person name="Harholt J."/>
            <person name="Dunand C."/>
            <person name="Zachgo S."/>
            <person name="Langdale J."/>
            <person name="Maumus F."/>
            <person name="Straeten D.V.D."/>
            <person name="Gould S.B."/>
            <person name="Rensing S.A."/>
        </authorList>
    </citation>
    <scope>NUCLEOTIDE SEQUENCE [LARGE SCALE GENOMIC DNA]</scope>
    <source>
        <strain evidence="3 4">S276</strain>
    </source>
</reference>
<keyword evidence="4" id="KW-1185">Reference proteome</keyword>
<feature type="domain" description="Reverse transcriptase" evidence="2">
    <location>
        <begin position="66"/>
        <end position="176"/>
    </location>
</feature>
<dbReference type="Gene3D" id="3.10.10.10">
    <property type="entry name" value="HIV Type 1 Reverse Transcriptase, subunit A, domain 1"/>
    <property type="match status" value="1"/>
</dbReference>
<feature type="compositionally biased region" description="Basic and acidic residues" evidence="1">
    <location>
        <begin position="424"/>
        <end position="449"/>
    </location>
</feature>
<feature type="compositionally biased region" description="Basic and acidic residues" evidence="1">
    <location>
        <begin position="548"/>
        <end position="587"/>
    </location>
</feature>
<evidence type="ECO:0000313" key="4">
    <source>
        <dbReference type="Proteomes" id="UP000265515"/>
    </source>
</evidence>
<proteinExistence type="predicted"/>
<dbReference type="PANTHER" id="PTHR24559:SF444">
    <property type="entry name" value="REVERSE TRANSCRIPTASE DOMAIN-CONTAINING PROTEIN"/>
    <property type="match status" value="1"/>
</dbReference>
<comment type="caution">
    <text evidence="3">The sequence shown here is derived from an EMBL/GenBank/DDBJ whole genome shotgun (WGS) entry which is preliminary data.</text>
</comment>
<evidence type="ECO:0000313" key="3">
    <source>
        <dbReference type="EMBL" id="GBG83749.1"/>
    </source>
</evidence>
<organism evidence="3 4">
    <name type="scientific">Chara braunii</name>
    <name type="common">Braun's stonewort</name>
    <dbReference type="NCBI Taxonomy" id="69332"/>
    <lineage>
        <taxon>Eukaryota</taxon>
        <taxon>Viridiplantae</taxon>
        <taxon>Streptophyta</taxon>
        <taxon>Charophyceae</taxon>
        <taxon>Charales</taxon>
        <taxon>Characeae</taxon>
        <taxon>Chara</taxon>
    </lineage>
</organism>
<feature type="region of interest" description="Disordered" evidence="1">
    <location>
        <begin position="328"/>
        <end position="449"/>
    </location>
</feature>
<feature type="compositionally biased region" description="Basic and acidic residues" evidence="1">
    <location>
        <begin position="380"/>
        <end position="399"/>
    </location>
</feature>
<dbReference type="Gramene" id="GBG83749">
    <property type="protein sequence ID" value="GBG83749"/>
    <property type="gene ID" value="CBR_g37550"/>
</dbReference>
<evidence type="ECO:0000259" key="2">
    <source>
        <dbReference type="Pfam" id="PF00078"/>
    </source>
</evidence>
<dbReference type="SUPFAM" id="SSF56672">
    <property type="entry name" value="DNA/RNA polymerases"/>
    <property type="match status" value="1"/>
</dbReference>
<dbReference type="InterPro" id="IPR043502">
    <property type="entry name" value="DNA/RNA_pol_sf"/>
</dbReference>
<sequence>MIRIHTVPHEPWNVRGAKYPNPEDRRRVVEYLDGKIRTDVAGYSSGPYASPWFCFVKPNEVLRWVQDLQRLNEVTVRDAGGLPNADQLSEACAGRSIVSLIDLYSGYDQFPVYPADRPITTMHTPRGLVHMNVAPQGWTNVVAMVQRSMIRVMQPITPQITEPYIDDLAVKGAIEKDESEVAPGVRRREPWKEETMAQKGAVAGTFGPALRKGGQRGEQRISRNLEELPIYRSGDSLRLFLRDLEEYALRREWGDRERITNVRGAGMYKKRIEGVVAGCTRWRVCKARQDQIRKERLQKKGLWIGREVTESQGKEEEIEEEDNVPLKKLKDKARVSPKSSSKESEQAEGDEQEEEEAAEERKRSMGASMVPRKKKLGKKRAIESGRKEVQERVSEKGEGVEEDEEGKKVQGGGKAPKVKRTKEKRPIGDKEETSGIGKKEDEKDGQMEKLMRDMKEMRKKVRELKKEREKLQKEMSQLRVTLNVRSRELEDEVATRGKMKIRVDGLVSEVIVLGQDLDNEISERKKLGQEWEKRWEEILRGMKEFRLSQQGKEKEATVMVGRKGDEEKGAQTEEKKEESPAPEKEVSKSVAMPLPG</sequence>
<dbReference type="OrthoDB" id="5599163at2759"/>
<dbReference type="InterPro" id="IPR053134">
    <property type="entry name" value="RNA-dir_DNA_polymerase"/>
</dbReference>
<dbReference type="PANTHER" id="PTHR24559">
    <property type="entry name" value="TRANSPOSON TY3-I GAG-POL POLYPROTEIN"/>
    <property type="match status" value="1"/>
</dbReference>
<dbReference type="InterPro" id="IPR000477">
    <property type="entry name" value="RT_dom"/>
</dbReference>
<name>A0A388LNA2_CHABU</name>
<feature type="compositionally biased region" description="Acidic residues" evidence="1">
    <location>
        <begin position="346"/>
        <end position="358"/>
    </location>
</feature>
<feature type="region of interest" description="Disordered" evidence="1">
    <location>
        <begin position="548"/>
        <end position="596"/>
    </location>
</feature>
<protein>
    <recommendedName>
        <fullName evidence="2">Reverse transcriptase domain-containing protein</fullName>
    </recommendedName>
</protein>
<dbReference type="Gene3D" id="3.30.70.270">
    <property type="match status" value="1"/>
</dbReference>
<dbReference type="EMBL" id="BFEA01000450">
    <property type="protein sequence ID" value="GBG83749.1"/>
    <property type="molecule type" value="Genomic_DNA"/>
</dbReference>